<feature type="compositionally biased region" description="Polar residues" evidence="1">
    <location>
        <begin position="131"/>
        <end position="140"/>
    </location>
</feature>
<keyword evidence="3" id="KW-1185">Reference proteome</keyword>
<dbReference type="Proteomes" id="UP000250043">
    <property type="component" value="Unassembled WGS sequence"/>
</dbReference>
<evidence type="ECO:0000256" key="1">
    <source>
        <dbReference type="SAM" id="MobiDB-lite"/>
    </source>
</evidence>
<protein>
    <submittedName>
        <fullName evidence="2">Uncharacterized protein</fullName>
    </submittedName>
</protein>
<sequence length="150" mass="16150">MLCTIVLYITRHWKGIPQQSQVSASIIQMANFTPNTPTMNTTLEAADELSATPSPMSASQELMVSSPEESMPADCGEKSVPSVTTPGDVSVKTECLPEANRTISATEPPQAELSPGFVTSPPNFWRPKGRSNVNTGNSIQKPPPPPPRRF</sequence>
<dbReference type="AlphaFoldDB" id="A0A8E2J705"/>
<feature type="region of interest" description="Disordered" evidence="1">
    <location>
        <begin position="48"/>
        <end position="150"/>
    </location>
</feature>
<proteinExistence type="predicted"/>
<evidence type="ECO:0000313" key="3">
    <source>
        <dbReference type="Proteomes" id="UP000250043"/>
    </source>
</evidence>
<name>A0A8E2J705_9APHY</name>
<reference evidence="2 3" key="1">
    <citation type="submission" date="2016-07" db="EMBL/GenBank/DDBJ databases">
        <title>Draft genome of the white-rot fungus Obba rivulosa 3A-2.</title>
        <authorList>
            <consortium name="DOE Joint Genome Institute"/>
            <person name="Miettinen O."/>
            <person name="Riley R."/>
            <person name="Acob R."/>
            <person name="Barry K."/>
            <person name="Cullen D."/>
            <person name="De Vries R."/>
            <person name="Hainaut M."/>
            <person name="Hatakka A."/>
            <person name="Henrissat B."/>
            <person name="Hilden K."/>
            <person name="Kuo R."/>
            <person name="Labutti K."/>
            <person name="Lipzen A."/>
            <person name="Makela M.R."/>
            <person name="Sandor L."/>
            <person name="Spatafora J.W."/>
            <person name="Grigoriev I.V."/>
            <person name="Hibbett D.S."/>
        </authorList>
    </citation>
    <scope>NUCLEOTIDE SEQUENCE [LARGE SCALE GENOMIC DNA]</scope>
    <source>
        <strain evidence="2 3">3A-2</strain>
    </source>
</reference>
<dbReference type="EMBL" id="KV722332">
    <property type="protein sequence ID" value="OCH96113.1"/>
    <property type="molecule type" value="Genomic_DNA"/>
</dbReference>
<feature type="compositionally biased region" description="Polar residues" evidence="1">
    <location>
        <begin position="51"/>
        <end position="63"/>
    </location>
</feature>
<evidence type="ECO:0000313" key="2">
    <source>
        <dbReference type="EMBL" id="OCH96113.1"/>
    </source>
</evidence>
<gene>
    <name evidence="2" type="ORF">OBBRIDRAFT_822432</name>
</gene>
<accession>A0A8E2J705</accession>
<feature type="compositionally biased region" description="Pro residues" evidence="1">
    <location>
        <begin position="141"/>
        <end position="150"/>
    </location>
</feature>
<organism evidence="2 3">
    <name type="scientific">Obba rivulosa</name>
    <dbReference type="NCBI Taxonomy" id="1052685"/>
    <lineage>
        <taxon>Eukaryota</taxon>
        <taxon>Fungi</taxon>
        <taxon>Dikarya</taxon>
        <taxon>Basidiomycota</taxon>
        <taxon>Agaricomycotina</taxon>
        <taxon>Agaricomycetes</taxon>
        <taxon>Polyporales</taxon>
        <taxon>Gelatoporiaceae</taxon>
        <taxon>Obba</taxon>
    </lineage>
</organism>